<feature type="compositionally biased region" description="Polar residues" evidence="1">
    <location>
        <begin position="496"/>
        <end position="505"/>
    </location>
</feature>
<feature type="compositionally biased region" description="Polar residues" evidence="1">
    <location>
        <begin position="908"/>
        <end position="918"/>
    </location>
</feature>
<feature type="compositionally biased region" description="Acidic residues" evidence="1">
    <location>
        <begin position="833"/>
        <end position="845"/>
    </location>
</feature>
<feature type="compositionally biased region" description="Acidic residues" evidence="1">
    <location>
        <begin position="1716"/>
        <end position="1734"/>
    </location>
</feature>
<feature type="region of interest" description="Disordered" evidence="1">
    <location>
        <begin position="187"/>
        <end position="207"/>
    </location>
</feature>
<feature type="region of interest" description="Disordered" evidence="1">
    <location>
        <begin position="768"/>
        <end position="1138"/>
    </location>
</feature>
<feature type="compositionally biased region" description="Basic and acidic residues" evidence="1">
    <location>
        <begin position="984"/>
        <end position="1020"/>
    </location>
</feature>
<feature type="compositionally biased region" description="Basic and acidic residues" evidence="1">
    <location>
        <begin position="795"/>
        <end position="814"/>
    </location>
</feature>
<feature type="region of interest" description="Disordered" evidence="1">
    <location>
        <begin position="726"/>
        <end position="752"/>
    </location>
</feature>
<reference evidence="2 3" key="1">
    <citation type="journal article" date="2016" name="Nat. Commun.">
        <title>Ectomycorrhizal ecology is imprinted in the genome of the dominant symbiotic fungus Cenococcum geophilum.</title>
        <authorList>
            <consortium name="DOE Joint Genome Institute"/>
            <person name="Peter M."/>
            <person name="Kohler A."/>
            <person name="Ohm R.A."/>
            <person name="Kuo A."/>
            <person name="Krutzmann J."/>
            <person name="Morin E."/>
            <person name="Arend M."/>
            <person name="Barry K.W."/>
            <person name="Binder M."/>
            <person name="Choi C."/>
            <person name="Clum A."/>
            <person name="Copeland A."/>
            <person name="Grisel N."/>
            <person name="Haridas S."/>
            <person name="Kipfer T."/>
            <person name="LaButti K."/>
            <person name="Lindquist E."/>
            <person name="Lipzen A."/>
            <person name="Maire R."/>
            <person name="Meier B."/>
            <person name="Mihaltcheva S."/>
            <person name="Molinier V."/>
            <person name="Murat C."/>
            <person name="Poggeler S."/>
            <person name="Quandt C.A."/>
            <person name="Sperisen C."/>
            <person name="Tritt A."/>
            <person name="Tisserant E."/>
            <person name="Crous P.W."/>
            <person name="Henrissat B."/>
            <person name="Nehls U."/>
            <person name="Egli S."/>
            <person name="Spatafora J.W."/>
            <person name="Grigoriev I.V."/>
            <person name="Martin F.M."/>
        </authorList>
    </citation>
    <scope>NUCLEOTIDE SEQUENCE [LARGE SCALE GENOMIC DNA]</scope>
    <source>
        <strain evidence="2 3">CBS 459.81</strain>
    </source>
</reference>
<feature type="compositionally biased region" description="Polar residues" evidence="1">
    <location>
        <begin position="1311"/>
        <end position="1322"/>
    </location>
</feature>
<feature type="compositionally biased region" description="Polar residues" evidence="1">
    <location>
        <begin position="106"/>
        <end position="134"/>
    </location>
</feature>
<feature type="compositionally biased region" description="Polar residues" evidence="1">
    <location>
        <begin position="854"/>
        <end position="879"/>
    </location>
</feature>
<dbReference type="EMBL" id="KV745302">
    <property type="protein sequence ID" value="OCK75548.1"/>
    <property type="molecule type" value="Genomic_DNA"/>
</dbReference>
<feature type="compositionally biased region" description="Polar residues" evidence="1">
    <location>
        <begin position="734"/>
        <end position="744"/>
    </location>
</feature>
<feature type="compositionally biased region" description="Polar residues" evidence="1">
    <location>
        <begin position="676"/>
        <end position="688"/>
    </location>
</feature>
<feature type="compositionally biased region" description="Basic and acidic residues" evidence="1">
    <location>
        <begin position="1212"/>
        <end position="1276"/>
    </location>
</feature>
<organism evidence="2 3">
    <name type="scientific">Lepidopterella palustris CBS 459.81</name>
    <dbReference type="NCBI Taxonomy" id="1314670"/>
    <lineage>
        <taxon>Eukaryota</taxon>
        <taxon>Fungi</taxon>
        <taxon>Dikarya</taxon>
        <taxon>Ascomycota</taxon>
        <taxon>Pezizomycotina</taxon>
        <taxon>Dothideomycetes</taxon>
        <taxon>Pleosporomycetidae</taxon>
        <taxon>Mytilinidiales</taxon>
        <taxon>Argynnaceae</taxon>
        <taxon>Lepidopterella</taxon>
    </lineage>
</organism>
<feature type="region of interest" description="Disordered" evidence="1">
    <location>
        <begin position="440"/>
        <end position="513"/>
    </location>
</feature>
<feature type="compositionally biased region" description="Pro residues" evidence="1">
    <location>
        <begin position="1663"/>
        <end position="1672"/>
    </location>
</feature>
<evidence type="ECO:0000256" key="1">
    <source>
        <dbReference type="SAM" id="MobiDB-lite"/>
    </source>
</evidence>
<evidence type="ECO:0000313" key="3">
    <source>
        <dbReference type="Proteomes" id="UP000250266"/>
    </source>
</evidence>
<gene>
    <name evidence="2" type="ORF">K432DRAFT_429333</name>
</gene>
<feature type="compositionally biased region" description="Basic and acidic residues" evidence="1">
    <location>
        <begin position="192"/>
        <end position="207"/>
    </location>
</feature>
<name>A0A8E2E1L0_9PEZI</name>
<feature type="compositionally biased region" description="Basic and acidic residues" evidence="1">
    <location>
        <begin position="442"/>
        <end position="460"/>
    </location>
</feature>
<evidence type="ECO:0000313" key="2">
    <source>
        <dbReference type="EMBL" id="OCK75548.1"/>
    </source>
</evidence>
<feature type="region of interest" description="Disordered" evidence="1">
    <location>
        <begin position="1"/>
        <end position="172"/>
    </location>
</feature>
<dbReference type="Proteomes" id="UP000250266">
    <property type="component" value="Unassembled WGS sequence"/>
</dbReference>
<feature type="region of interest" description="Disordered" evidence="1">
    <location>
        <begin position="252"/>
        <end position="335"/>
    </location>
</feature>
<feature type="compositionally biased region" description="Basic and acidic residues" evidence="1">
    <location>
        <begin position="37"/>
        <end position="56"/>
    </location>
</feature>
<feature type="region of interest" description="Disordered" evidence="1">
    <location>
        <begin position="1639"/>
        <end position="1745"/>
    </location>
</feature>
<proteinExistence type="predicted"/>
<feature type="region of interest" description="Disordered" evidence="1">
    <location>
        <begin position="1152"/>
        <end position="1333"/>
    </location>
</feature>
<feature type="compositionally biased region" description="Basic and acidic residues" evidence="1">
    <location>
        <begin position="932"/>
        <end position="955"/>
    </location>
</feature>
<feature type="non-terminal residue" evidence="2">
    <location>
        <position position="1794"/>
    </location>
</feature>
<feature type="region of interest" description="Disordered" evidence="1">
    <location>
        <begin position="1365"/>
        <end position="1388"/>
    </location>
</feature>
<sequence>MERSSHRITPGGIRPSRKKPAAAGDHLRRSKMQTNYDGRDRVRDLDADNEWHEQYGRSRHRRHSIKPQPHPVSRPLQSEHDLCMTRTESQYFGGGDDASSHHSYQRQESLANPSRGSGSNHFLMNRHPQSTRNDAISEDNNEFVHEGDEGSDGKLEHGHLSRRSSGSYPVRNESDFGGEVAFEANSKNHRSRMYDRHVPPQRSLRKDAHFHSATGEHNLKRKASVKHYSNYENLAKYARDENVRLEAGKIFTNSVTPTPDNSSDISRESDGEASNDIDNHDHETVKKQARSAKPDPPPGKPLRHDRREKEDNTTTMRETGTWDQRRQVKPASNHQPAFVAPVRRHNYRNDTVEGYPMDGNCASDNGNEPGQSSRRLSQYTRISQNNGKRRRSPSPQFKHHVAALQYRGIQSHIRKKEKVSRGSLSQGYLESGFTTKLSKSNTVRDTKAPRSIPKKERGPFVEDSSADDDKYPTISRHRGHEPAQPAKGSSRYRSPPASNNQTGFHDSSGDEDFAPATKQFRAYPHDTSGAATSKALREQARARKAFKTNGGPVAQSQVYQSVQDREPSHLISDTLLDGYRSSNRPETHQERHQNLQPSQKSAPDYRQTLSRTDEIGQQDVDMEMFEEEDSLPPSHIPVKPRKATKLQRTTAIEVRARENSAAISSTPRRDVETHRPQCSSDDSLSGTHVSPHLSSILDGTANIALEQTIPNSKTLVESDPQIQELDSEAIGDTPSEQDPLTDQPNTEKPKVVKGLALKASVLKGLLQRKAKTLAKKNPKDPSKPNDPSEPEPEVLIEKTLEATADHSRSGDHQPKASVPHSHLSRIAKRSDVSEVEDADEEADEYATDRVKATVSMTTGNAKKNEFFTPNNLPHGTRTATKPLKSARFSGGDELCIKKTLAKVPPAMSKTQKQQTTAANKDEPANKKGPVQKPDKLEKAVPQKYTDDSTPKDRKATAQLKSSNASDERTAKSTATQQLRNGNIPHEDQIVEDVPKSDDDTVEIGKDTAEPKPSKRSDKLKAKPTATPQQTLLDAPRGEYQIMEDAPTTAPVLPKVFDTHSSVQEPAKKSLSKNHKVDAEAGAEDPSTDAPSESPADIDLKHVEQSDSATKLPGSASKESFPASSEQPVPTVPDDEERLELLREQELQEMLIKAEAEEREAKAREERIAQSKERQRLMEARLKAKQERLDAEQQRRRKKEAKDGSDRQAALKKKAEEEAKQKAEKEKNAEGDLKKKADHELKQKANDELKRKADGELKVNTHNELKRPENSRTDTSQRHVGHFGTAGIYRKRPEPDPLRRNAMSEQARKIQRQNTLRRSNQNIDAPHTKAGKPAVVASGFPNAAENATSKANQLVDAATANNVLKQPSLMNGQGQKSESGATPSATPRPGRYQLHQLMAMRGAPPNLPTTTTQPGPNGVDMINQQAELIRPLSHGSSSANEAEAGPGIHHMTNEQKQELLQNGKAICLCVATRIQAERETKAGNTEKASPMATAALPPAQFIQGLASLAEEDRWIIEWRDNDGMQWKELTELWNKKTGKNLSLPGLQSRYHKHKRAIGVKANSSQVPFGDSSKSTEAESPVKGTENSTNPKDTPKTQGSEQPLEDYGCDSDSLECAATRANRSPANASTALTIPTEPEAAVSSLVAQKPALSTVSSPGKDSKRPPPPPPPPSPITTALSLQRPPNPQTPQTPQTRPTTGGKSITFASIEAFYASLSDPEESDATAESESEDDEDQDQRGSSPITAADSYFWEYHVKRKSWDHDHVEKDALWMVCNDQPYYSMDEANLAAGEEIMK</sequence>
<feature type="compositionally biased region" description="Basic and acidic residues" evidence="1">
    <location>
        <begin position="583"/>
        <end position="593"/>
    </location>
</feature>
<feature type="compositionally biased region" description="Polar residues" evidence="1">
    <location>
        <begin position="971"/>
        <end position="980"/>
    </location>
</feature>
<protein>
    <submittedName>
        <fullName evidence="2">Uncharacterized protein</fullName>
    </submittedName>
</protein>
<feature type="compositionally biased region" description="Polar residues" evidence="1">
    <location>
        <begin position="252"/>
        <end position="264"/>
    </location>
</feature>
<keyword evidence="3" id="KW-1185">Reference proteome</keyword>
<feature type="region of interest" description="Disordered" evidence="1">
    <location>
        <begin position="1556"/>
        <end position="1608"/>
    </location>
</feature>
<feature type="compositionally biased region" description="Polar residues" evidence="1">
    <location>
        <begin position="362"/>
        <end position="377"/>
    </location>
</feature>
<accession>A0A8E2E1L0</accession>
<feature type="region of interest" description="Disordered" evidence="1">
    <location>
        <begin position="629"/>
        <end position="648"/>
    </location>
</feature>
<feature type="compositionally biased region" description="Basic and acidic residues" evidence="1">
    <location>
        <begin position="1152"/>
        <end position="1205"/>
    </location>
</feature>
<feature type="compositionally biased region" description="Polar residues" evidence="1">
    <location>
        <begin position="1560"/>
        <end position="1573"/>
    </location>
</feature>
<feature type="region of interest" description="Disordered" evidence="1">
    <location>
        <begin position="658"/>
        <end position="693"/>
    </location>
</feature>
<feature type="compositionally biased region" description="Polar residues" evidence="1">
    <location>
        <begin position="1365"/>
        <end position="1384"/>
    </location>
</feature>
<feature type="region of interest" description="Disordered" evidence="1">
    <location>
        <begin position="349"/>
        <end position="377"/>
    </location>
</feature>
<feature type="compositionally biased region" description="Basic and acidic residues" evidence="1">
    <location>
        <begin position="277"/>
        <end position="286"/>
    </location>
</feature>
<feature type="compositionally biased region" description="Basic and acidic residues" evidence="1">
    <location>
        <begin position="142"/>
        <end position="159"/>
    </location>
</feature>
<feature type="region of interest" description="Disordered" evidence="1">
    <location>
        <begin position="545"/>
        <end position="607"/>
    </location>
</feature>
<feature type="compositionally biased region" description="Polar residues" evidence="1">
    <location>
        <begin position="1583"/>
        <end position="1599"/>
    </location>
</feature>
<feature type="compositionally biased region" description="Polar residues" evidence="1">
    <location>
        <begin position="313"/>
        <end position="322"/>
    </location>
</feature>
<dbReference type="OrthoDB" id="10693101at2759"/>